<feature type="chain" id="PRO_5022694029" evidence="1">
    <location>
        <begin position="25"/>
        <end position="148"/>
    </location>
</feature>
<dbReference type="RefSeq" id="WP_149285799.1">
    <property type="nucleotide sequence ID" value="NZ_CP038437.2"/>
</dbReference>
<dbReference type="InterPro" id="IPR019637">
    <property type="entry name" value="DUF2501"/>
</dbReference>
<protein>
    <submittedName>
        <fullName evidence="2">DUF2501 domain-containing protein</fullName>
    </submittedName>
</protein>
<dbReference type="Pfam" id="PF10696">
    <property type="entry name" value="DUF2501"/>
    <property type="match status" value="1"/>
</dbReference>
<dbReference type="AlphaFoldDB" id="A0A5C1NKQ3"/>
<dbReference type="KEGG" id="hbh:E4T21_14810"/>
<name>A0A5C1NKQ3_9GAMM</name>
<evidence type="ECO:0000313" key="2">
    <source>
        <dbReference type="EMBL" id="QEM82675.1"/>
    </source>
</evidence>
<proteinExistence type="predicted"/>
<dbReference type="EMBL" id="CP038437">
    <property type="protein sequence ID" value="QEM82675.1"/>
    <property type="molecule type" value="Genomic_DNA"/>
</dbReference>
<evidence type="ECO:0000256" key="1">
    <source>
        <dbReference type="SAM" id="SignalP"/>
    </source>
</evidence>
<gene>
    <name evidence="2" type="ORF">E4T21_14810</name>
</gene>
<keyword evidence="1" id="KW-0732">Signal</keyword>
<accession>A0A5C1NKQ3</accession>
<dbReference type="OrthoDB" id="6168142at2"/>
<sequence>MDTRFKTIALAGLLGFMSIGQAQALSFDSVKESASSMLSEGGGEGAGLLSSLSSGSFSSGSLTNLTGVINYCQEKGYLGSTADVAKDQLMEQLGVSSEPTEDSAYQEGLSGILQGEDGESFNLASLGDTVGEKACGMVADQAVSMVRG</sequence>
<organism evidence="2 3">
    <name type="scientific">Halomonas binhaiensis</name>
    <dbReference type="NCBI Taxonomy" id="2562282"/>
    <lineage>
        <taxon>Bacteria</taxon>
        <taxon>Pseudomonadati</taxon>
        <taxon>Pseudomonadota</taxon>
        <taxon>Gammaproteobacteria</taxon>
        <taxon>Oceanospirillales</taxon>
        <taxon>Halomonadaceae</taxon>
        <taxon>Halomonas</taxon>
    </lineage>
</organism>
<keyword evidence="3" id="KW-1185">Reference proteome</keyword>
<evidence type="ECO:0000313" key="3">
    <source>
        <dbReference type="Proteomes" id="UP000324285"/>
    </source>
</evidence>
<dbReference type="Proteomes" id="UP000324285">
    <property type="component" value="Chromosome"/>
</dbReference>
<feature type="signal peptide" evidence="1">
    <location>
        <begin position="1"/>
        <end position="24"/>
    </location>
</feature>
<reference evidence="2" key="1">
    <citation type="submission" date="2021-02" db="EMBL/GenBank/DDBJ databases">
        <title>Strain Y2R2, a novel species of the genus Halomonas.</title>
        <authorList>
            <person name="Huang H."/>
        </authorList>
    </citation>
    <scope>NUCLEOTIDE SEQUENCE</scope>
    <source>
        <strain evidence="2">Y2R2</strain>
    </source>
</reference>